<sequence>MSTTPPRNFGDNTTSKMANYPWSKAHVDPWRGEHLGLTGRARGNLILRLAAGERTVSLQERHRKLILEFDESAGTRLMSMKQGFTSESLADVDWAALSGGIEDSHD</sequence>
<evidence type="ECO:0000313" key="1">
    <source>
        <dbReference type="EMBL" id="KXT06212.1"/>
    </source>
</evidence>
<evidence type="ECO:0000313" key="2">
    <source>
        <dbReference type="Proteomes" id="UP000070133"/>
    </source>
</evidence>
<gene>
    <name evidence="1" type="ORF">AC578_1399</name>
</gene>
<dbReference type="Proteomes" id="UP000070133">
    <property type="component" value="Unassembled WGS sequence"/>
</dbReference>
<protein>
    <submittedName>
        <fullName evidence="1">Uncharacterized protein</fullName>
    </submittedName>
</protein>
<comment type="caution">
    <text evidence="1">The sequence shown here is derived from an EMBL/GenBank/DDBJ whole genome shotgun (WGS) entry which is preliminary data.</text>
</comment>
<accession>A0A139HV35</accession>
<proteinExistence type="predicted"/>
<reference evidence="1 2" key="1">
    <citation type="submission" date="2015-07" db="EMBL/GenBank/DDBJ databases">
        <title>Comparative genomics of the Sigatoka disease complex on banana suggests a link between parallel evolutionary changes in Pseudocercospora fijiensis and Pseudocercospora eumusae and increased virulence on the banana host.</title>
        <authorList>
            <person name="Chang T.-C."/>
            <person name="Salvucci A."/>
            <person name="Crous P.W."/>
            <person name="Stergiopoulos I."/>
        </authorList>
    </citation>
    <scope>NUCLEOTIDE SEQUENCE [LARGE SCALE GENOMIC DNA]</scope>
    <source>
        <strain evidence="1 2">CBS 114824</strain>
    </source>
</reference>
<dbReference type="AlphaFoldDB" id="A0A139HV35"/>
<organism evidence="1 2">
    <name type="scientific">Pseudocercospora eumusae</name>
    <dbReference type="NCBI Taxonomy" id="321146"/>
    <lineage>
        <taxon>Eukaryota</taxon>
        <taxon>Fungi</taxon>
        <taxon>Dikarya</taxon>
        <taxon>Ascomycota</taxon>
        <taxon>Pezizomycotina</taxon>
        <taxon>Dothideomycetes</taxon>
        <taxon>Dothideomycetidae</taxon>
        <taxon>Mycosphaerellales</taxon>
        <taxon>Mycosphaerellaceae</taxon>
        <taxon>Pseudocercospora</taxon>
    </lineage>
</organism>
<dbReference type="OrthoDB" id="5413827at2759"/>
<name>A0A139HV35_9PEZI</name>
<keyword evidence="2" id="KW-1185">Reference proteome</keyword>
<dbReference type="EMBL" id="LFZN01000008">
    <property type="protein sequence ID" value="KXT06212.1"/>
    <property type="molecule type" value="Genomic_DNA"/>
</dbReference>